<comment type="subcellular location">
    <subcellularLocation>
        <location evidence="1">Nucleus</location>
    </subcellularLocation>
</comment>
<proteinExistence type="predicted"/>
<sequence length="470" mass="50948">MIQHISPRKTAIEPMRQAPADGPEQWGKWVGRHHYSLEMVQHPLRARMCGFGDKDRRPLAPAAVARMVVKREDHSIVDVLDVDVSFFLVTVDLWSEDGKHERNLVLHPSSGERYVPVQTAKPRRRGTASSATGPPPQSGHQTPVPRSTPTPSQYRGGEPPSSASTNMGSGTGYSSSQGYYPTPQSPMPGFPPSSPYGHTPQSTWAYPSNSSPQVDRNTTYPPPILPSIHSFGRSSSGGSNPVGEPWTTTDPEPTYRPWSTDHTFDHYGHDPALKSGPDSREGNGASWGSQGGSAYSPAPSTPQQYDPALYSPSTYSHPSLPQSQPPFFSSTSSNSYHAPSTPSGPAPAASHPVAHGSRSAYTRTLVGPLSSNGYRLQDEHRKWGIFFLFQDLSVRTEGTFRLRLRLMNVGAPPAPEPGATEVHTNVSPVLAQVFSEPFTVYSAKRFPGVPETTALSIAFGNQGLKLPLVR</sequence>
<evidence type="ECO:0000313" key="7">
    <source>
        <dbReference type="EMBL" id="KAJ7228338.1"/>
    </source>
</evidence>
<dbReference type="InterPro" id="IPR021740">
    <property type="entry name" value="Velvet"/>
</dbReference>
<dbReference type="PROSITE" id="PS51821">
    <property type="entry name" value="VELVET"/>
    <property type="match status" value="1"/>
</dbReference>
<feature type="compositionally biased region" description="Polar residues" evidence="5">
    <location>
        <begin position="199"/>
        <end position="219"/>
    </location>
</feature>
<evidence type="ECO:0000256" key="1">
    <source>
        <dbReference type="ARBA" id="ARBA00004123"/>
    </source>
</evidence>
<name>A0AAD6YS99_9AGAR</name>
<evidence type="ECO:0000256" key="4">
    <source>
        <dbReference type="ARBA" id="ARBA00023242"/>
    </source>
</evidence>
<feature type="compositionally biased region" description="Low complexity" evidence="5">
    <location>
        <begin position="316"/>
        <end position="356"/>
    </location>
</feature>
<reference evidence="7" key="1">
    <citation type="submission" date="2023-03" db="EMBL/GenBank/DDBJ databases">
        <title>Massive genome expansion in bonnet fungi (Mycena s.s.) driven by repeated elements and novel gene families across ecological guilds.</title>
        <authorList>
            <consortium name="Lawrence Berkeley National Laboratory"/>
            <person name="Harder C.B."/>
            <person name="Miyauchi S."/>
            <person name="Viragh M."/>
            <person name="Kuo A."/>
            <person name="Thoen E."/>
            <person name="Andreopoulos B."/>
            <person name="Lu D."/>
            <person name="Skrede I."/>
            <person name="Drula E."/>
            <person name="Henrissat B."/>
            <person name="Morin E."/>
            <person name="Kohler A."/>
            <person name="Barry K."/>
            <person name="LaButti K."/>
            <person name="Morin E."/>
            <person name="Salamov A."/>
            <person name="Lipzen A."/>
            <person name="Mereny Z."/>
            <person name="Hegedus B."/>
            <person name="Baldrian P."/>
            <person name="Stursova M."/>
            <person name="Weitz H."/>
            <person name="Taylor A."/>
            <person name="Grigoriev I.V."/>
            <person name="Nagy L.G."/>
            <person name="Martin F."/>
            <person name="Kauserud H."/>
        </authorList>
    </citation>
    <scope>NUCLEOTIDE SEQUENCE</scope>
    <source>
        <strain evidence="7">9144</strain>
    </source>
</reference>
<keyword evidence="3" id="KW-0804">Transcription</keyword>
<evidence type="ECO:0000313" key="8">
    <source>
        <dbReference type="Proteomes" id="UP001219525"/>
    </source>
</evidence>
<feature type="non-terminal residue" evidence="7">
    <location>
        <position position="470"/>
    </location>
</feature>
<feature type="domain" description="Velvet" evidence="6">
    <location>
        <begin position="31"/>
        <end position="469"/>
    </location>
</feature>
<feature type="compositionally biased region" description="Pro residues" evidence="5">
    <location>
        <begin position="183"/>
        <end position="194"/>
    </location>
</feature>
<dbReference type="AlphaFoldDB" id="A0AAD6YS99"/>
<evidence type="ECO:0000256" key="2">
    <source>
        <dbReference type="ARBA" id="ARBA00023015"/>
    </source>
</evidence>
<dbReference type="Proteomes" id="UP001219525">
    <property type="component" value="Unassembled WGS sequence"/>
</dbReference>
<keyword evidence="2" id="KW-0805">Transcription regulation</keyword>
<dbReference type="EMBL" id="JARJCW010000002">
    <property type="protein sequence ID" value="KAJ7228338.1"/>
    <property type="molecule type" value="Genomic_DNA"/>
</dbReference>
<feature type="region of interest" description="Disordered" evidence="5">
    <location>
        <begin position="1"/>
        <end position="24"/>
    </location>
</feature>
<dbReference type="InterPro" id="IPR038491">
    <property type="entry name" value="Velvet_dom_sf"/>
</dbReference>
<keyword evidence="4" id="KW-0539">Nucleus</keyword>
<dbReference type="PANTHER" id="PTHR33572:SF3">
    <property type="entry name" value="VELVET COMPLEX SUBUNIT B"/>
    <property type="match status" value="1"/>
</dbReference>
<feature type="compositionally biased region" description="Low complexity" evidence="5">
    <location>
        <begin position="172"/>
        <end position="182"/>
    </location>
</feature>
<keyword evidence="8" id="KW-1185">Reference proteome</keyword>
<organism evidence="7 8">
    <name type="scientific">Mycena pura</name>
    <dbReference type="NCBI Taxonomy" id="153505"/>
    <lineage>
        <taxon>Eukaryota</taxon>
        <taxon>Fungi</taxon>
        <taxon>Dikarya</taxon>
        <taxon>Basidiomycota</taxon>
        <taxon>Agaricomycotina</taxon>
        <taxon>Agaricomycetes</taxon>
        <taxon>Agaricomycetidae</taxon>
        <taxon>Agaricales</taxon>
        <taxon>Marasmiineae</taxon>
        <taxon>Mycenaceae</taxon>
        <taxon>Mycena</taxon>
    </lineage>
</organism>
<feature type="region of interest" description="Disordered" evidence="5">
    <location>
        <begin position="113"/>
        <end position="356"/>
    </location>
</feature>
<evidence type="ECO:0000256" key="5">
    <source>
        <dbReference type="SAM" id="MobiDB-lite"/>
    </source>
</evidence>
<dbReference type="PANTHER" id="PTHR33572">
    <property type="entry name" value="SPORE DEVELOPMENT REGULATOR VOSA"/>
    <property type="match status" value="1"/>
</dbReference>
<dbReference type="Gene3D" id="2.60.40.3960">
    <property type="entry name" value="Velvet domain"/>
    <property type="match status" value="2"/>
</dbReference>
<gene>
    <name evidence="7" type="ORF">GGX14DRAFT_612267</name>
</gene>
<dbReference type="InterPro" id="IPR037525">
    <property type="entry name" value="Velvet_dom"/>
</dbReference>
<accession>A0AAD6YS99</accession>
<feature type="compositionally biased region" description="Polar residues" evidence="5">
    <location>
        <begin position="127"/>
        <end position="153"/>
    </location>
</feature>
<dbReference type="Pfam" id="PF11754">
    <property type="entry name" value="Velvet"/>
    <property type="match status" value="1"/>
</dbReference>
<dbReference type="GO" id="GO:0005634">
    <property type="term" value="C:nucleus"/>
    <property type="evidence" value="ECO:0007669"/>
    <property type="project" value="UniProtKB-SubCell"/>
</dbReference>
<evidence type="ECO:0000259" key="6">
    <source>
        <dbReference type="PROSITE" id="PS51821"/>
    </source>
</evidence>
<evidence type="ECO:0000256" key="3">
    <source>
        <dbReference type="ARBA" id="ARBA00023163"/>
    </source>
</evidence>
<feature type="compositionally biased region" description="Basic and acidic residues" evidence="5">
    <location>
        <begin position="262"/>
        <end position="281"/>
    </location>
</feature>
<comment type="caution">
    <text evidence="7">The sequence shown here is derived from an EMBL/GenBank/DDBJ whole genome shotgun (WGS) entry which is preliminary data.</text>
</comment>
<protein>
    <submittedName>
        <fullName evidence="7">Velvet factor</fullName>
    </submittedName>
</protein>